<dbReference type="SUPFAM" id="SSF55797">
    <property type="entry name" value="PR-1-like"/>
    <property type="match status" value="1"/>
</dbReference>
<reference evidence="4 5" key="1">
    <citation type="submission" date="2018-04" db="EMBL/GenBank/DDBJ databases">
        <title>Massilia violaceinigra sp. nov., a novel purple-pigmented bacterium isolated from Tianshan glacier, Xinjiang, China.</title>
        <authorList>
            <person name="Wang H."/>
        </authorList>
    </citation>
    <scope>NUCLEOTIDE SEQUENCE [LARGE SCALE GENOMIC DNA]</scope>
    <source>
        <strain evidence="4 5">B448-2</strain>
    </source>
</reference>
<dbReference type="CDD" id="cd05379">
    <property type="entry name" value="CAP_bacterial"/>
    <property type="match status" value="1"/>
</dbReference>
<feature type="chain" id="PRO_5015649936" description="SCP domain-containing protein" evidence="2">
    <location>
        <begin position="23"/>
        <end position="318"/>
    </location>
</feature>
<evidence type="ECO:0000313" key="4">
    <source>
        <dbReference type="EMBL" id="PWF55250.1"/>
    </source>
</evidence>
<dbReference type="AlphaFoldDB" id="A0A2U2I668"/>
<evidence type="ECO:0000313" key="5">
    <source>
        <dbReference type="Proteomes" id="UP000241421"/>
    </source>
</evidence>
<dbReference type="InterPro" id="IPR035940">
    <property type="entry name" value="CAP_sf"/>
</dbReference>
<dbReference type="EMBL" id="PXWF02000040">
    <property type="protein sequence ID" value="PWF55250.1"/>
    <property type="molecule type" value="Genomic_DNA"/>
</dbReference>
<feature type="region of interest" description="Disordered" evidence="1">
    <location>
        <begin position="29"/>
        <end position="53"/>
    </location>
</feature>
<dbReference type="PROSITE" id="PS51257">
    <property type="entry name" value="PROKAR_LIPOPROTEIN"/>
    <property type="match status" value="1"/>
</dbReference>
<comment type="caution">
    <text evidence="4">The sequence shown here is derived from an EMBL/GenBank/DDBJ whole genome shotgun (WGS) entry which is preliminary data.</text>
</comment>
<dbReference type="PANTHER" id="PTHR31157">
    <property type="entry name" value="SCP DOMAIN-CONTAINING PROTEIN"/>
    <property type="match status" value="1"/>
</dbReference>
<protein>
    <recommendedName>
        <fullName evidence="3">SCP domain-containing protein</fullName>
    </recommendedName>
</protein>
<accession>A0A2U2I668</accession>
<dbReference type="Proteomes" id="UP000241421">
    <property type="component" value="Unassembled WGS sequence"/>
</dbReference>
<evidence type="ECO:0000256" key="2">
    <source>
        <dbReference type="SAM" id="SignalP"/>
    </source>
</evidence>
<dbReference type="OrthoDB" id="5372233at2"/>
<dbReference type="PANTHER" id="PTHR31157:SF1">
    <property type="entry name" value="SCP DOMAIN-CONTAINING PROTEIN"/>
    <property type="match status" value="1"/>
</dbReference>
<evidence type="ECO:0000259" key="3">
    <source>
        <dbReference type="Pfam" id="PF00188"/>
    </source>
</evidence>
<dbReference type="Pfam" id="PF00188">
    <property type="entry name" value="CAP"/>
    <property type="match status" value="1"/>
</dbReference>
<keyword evidence="2" id="KW-0732">Signal</keyword>
<dbReference type="Gene3D" id="3.40.33.10">
    <property type="entry name" value="CAP"/>
    <property type="match status" value="1"/>
</dbReference>
<dbReference type="InterPro" id="IPR014044">
    <property type="entry name" value="CAP_dom"/>
</dbReference>
<name>A0A2U2I668_9BURK</name>
<evidence type="ECO:0000256" key="1">
    <source>
        <dbReference type="SAM" id="MobiDB-lite"/>
    </source>
</evidence>
<keyword evidence="5" id="KW-1185">Reference proteome</keyword>
<organism evidence="4 5">
    <name type="scientific">Massilia glaciei</name>
    <dbReference type="NCBI Taxonomy" id="1524097"/>
    <lineage>
        <taxon>Bacteria</taxon>
        <taxon>Pseudomonadati</taxon>
        <taxon>Pseudomonadota</taxon>
        <taxon>Betaproteobacteria</taxon>
        <taxon>Burkholderiales</taxon>
        <taxon>Oxalobacteraceae</taxon>
        <taxon>Telluria group</taxon>
        <taxon>Massilia</taxon>
    </lineage>
</organism>
<gene>
    <name evidence="4" type="ORF">C7C56_002840</name>
</gene>
<feature type="domain" description="SCP" evidence="3">
    <location>
        <begin position="61"/>
        <end position="187"/>
    </location>
</feature>
<proteinExistence type="predicted"/>
<feature type="signal peptide" evidence="2">
    <location>
        <begin position="1"/>
        <end position="22"/>
    </location>
</feature>
<dbReference type="RefSeq" id="WP_106755986.1">
    <property type="nucleotide sequence ID" value="NZ_PXWF02000040.1"/>
</dbReference>
<sequence length="318" mass="33259">MSKFNRWSGRLLTLAGACALLACGGGAGGDPAPAPAQQAPAPPPEPGSPASVNNVATDGLNWVNFRRTQAGMPVLVQNGQVDQAAFGHSEYQRINNIVSHDQVAGKPGYTGAQLLERLNAAGYSFGNASFAYGEVISATNSDSGAYMVESLVTAIYHRFVIFEPMFKELGTGSARRNDGYTYFTANFAARGGLGAGIANGTVALWPFNGQINVTRNFFSDEESPDPVAGANEVGYPVSVHANISANLSVQQFRLRERGAGADVNVKLLSKASDGAYTPASAAALVPLAPLKANTTYDVSFSGLIGSSPVARDWSFTTK</sequence>